<dbReference type="PANTHER" id="PTHR11070:SF17">
    <property type="entry name" value="DNA HELICASE IV"/>
    <property type="match status" value="1"/>
</dbReference>
<keyword evidence="4 5" id="KW-0067">ATP-binding</keyword>
<gene>
    <name evidence="8" type="ORF">DES38_103169</name>
</gene>
<evidence type="ECO:0000259" key="7">
    <source>
        <dbReference type="PROSITE" id="PS51198"/>
    </source>
</evidence>
<dbReference type="GO" id="GO:0005829">
    <property type="term" value="C:cytosol"/>
    <property type="evidence" value="ECO:0007669"/>
    <property type="project" value="TreeGrafter"/>
</dbReference>
<evidence type="ECO:0000256" key="3">
    <source>
        <dbReference type="ARBA" id="ARBA00022806"/>
    </source>
</evidence>
<dbReference type="AlphaFoldDB" id="A0A2V3WFX9"/>
<dbReference type="NCBIfam" id="NF041464">
    <property type="entry name" value="HelD_BACSU"/>
    <property type="match status" value="1"/>
</dbReference>
<dbReference type="GO" id="GO:0005524">
    <property type="term" value="F:ATP binding"/>
    <property type="evidence" value="ECO:0007669"/>
    <property type="project" value="UniProtKB-UniRule"/>
</dbReference>
<dbReference type="Pfam" id="PF13538">
    <property type="entry name" value="UvrD_C_2"/>
    <property type="match status" value="1"/>
</dbReference>
<comment type="caution">
    <text evidence="8">The sequence shown here is derived from an EMBL/GenBank/DDBJ whole genome shotgun (WGS) entry which is preliminary data.</text>
</comment>
<evidence type="ECO:0000313" key="9">
    <source>
        <dbReference type="Proteomes" id="UP000247922"/>
    </source>
</evidence>
<evidence type="ECO:0000256" key="2">
    <source>
        <dbReference type="ARBA" id="ARBA00022801"/>
    </source>
</evidence>
<sequence length="774" mass="91154">MSEKEAFYQEKSRVSHVVHYIEQQLKELNQYIKRLKGDVIDLRKDFFDDVTVNLTEADDAIETQASLKQQAEFLSERERNHYRVYNRRDQLNRLKDKPYFGRIDFIEGGETETEVIYIGTSSLLKENEEDFYVYDWRAPISSMYYDFAPGAAHYQALEETVQGEMTLKRQYVIKQGELEGMFDTGLTIGDGLLQKVLGETADTRMKNIVATIQREQNQIIRHEKRKPLIVRGVAGSGKTSAALQRIAYLLYRHRGEMTSDQMILFSPNPLFNSYVARVLPELGENQVQQMTFYHHIERELGNRFVIESPFDQMEIALSETVEPVRLQNMQVKATTAYKDLIDDFLHTLKGSGMVFRNIRFRDVVILSKVELKKYFYQFDDEVPIQERLEQMRRYILRIIKAEQKRYLDAEWLESEIELLDLSDFQEAYKKLEAEHDQLDWFNDDERERELLKTRLLKRLFKPLIQKVKRLTFVDTKKTYVRFLDQWAVTDQTYQEIATYSKEQIRDNFLSYEDATPFLYFERVCLGFDEQRSIKHVILDEAQDYSPFQIAYLERMYPASQLTLLGDINQSIYLHSLNKEQTLKPEDSQADVMELLKSYRSTEEIVNFTKQFLGAEGEKIKPFNRKGPLPEVFEVEHQAMMNYAIFDQLTRYEKEGYQQIAVITKTMQEATRVYDWLKQHKREVSLVTSETHDFEPGIKVIPVYLAKGIEFDAVVVYDASADRYQTALGRHLLYTAATRAMHELTLISVGELPRFITAIDTTYFHYRKVIEIQKS</sequence>
<keyword evidence="6" id="KW-0175">Coiled coil</keyword>
<keyword evidence="2 5" id="KW-0378">Hydrolase</keyword>
<evidence type="ECO:0000256" key="1">
    <source>
        <dbReference type="ARBA" id="ARBA00022741"/>
    </source>
</evidence>
<keyword evidence="1 5" id="KW-0547">Nucleotide-binding</keyword>
<dbReference type="PROSITE" id="PS51198">
    <property type="entry name" value="UVRD_HELICASE_ATP_BIND"/>
    <property type="match status" value="1"/>
</dbReference>
<feature type="domain" description="UvrD-like helicase ATP-binding" evidence="7">
    <location>
        <begin position="211"/>
        <end position="601"/>
    </location>
</feature>
<evidence type="ECO:0000256" key="5">
    <source>
        <dbReference type="PROSITE-ProRule" id="PRU00560"/>
    </source>
</evidence>
<dbReference type="InterPro" id="IPR048228">
    <property type="entry name" value="HelD_bacillota"/>
</dbReference>
<evidence type="ECO:0000256" key="6">
    <source>
        <dbReference type="SAM" id="Coils"/>
    </source>
</evidence>
<dbReference type="GO" id="GO:0043138">
    <property type="term" value="F:3'-5' DNA helicase activity"/>
    <property type="evidence" value="ECO:0007669"/>
    <property type="project" value="TreeGrafter"/>
</dbReference>
<name>A0A2V3WFX9_9BACI</name>
<proteinExistence type="predicted"/>
<dbReference type="Pfam" id="PF00580">
    <property type="entry name" value="UvrD-helicase"/>
    <property type="match status" value="1"/>
</dbReference>
<dbReference type="SUPFAM" id="SSF52540">
    <property type="entry name" value="P-loop containing nucleoside triphosphate hydrolases"/>
    <property type="match status" value="1"/>
</dbReference>
<protein>
    <submittedName>
        <fullName evidence="8">DNA helicase-2/ATP-dependent DNA helicase PcrA</fullName>
    </submittedName>
</protein>
<dbReference type="GO" id="GO:0000725">
    <property type="term" value="P:recombinational repair"/>
    <property type="evidence" value="ECO:0007669"/>
    <property type="project" value="TreeGrafter"/>
</dbReference>
<keyword evidence="9" id="KW-1185">Reference proteome</keyword>
<dbReference type="GO" id="GO:0016787">
    <property type="term" value="F:hydrolase activity"/>
    <property type="evidence" value="ECO:0007669"/>
    <property type="project" value="UniProtKB-UniRule"/>
</dbReference>
<dbReference type="InterPro" id="IPR027417">
    <property type="entry name" value="P-loop_NTPase"/>
</dbReference>
<accession>A0A2V3WFX9</accession>
<evidence type="ECO:0000256" key="4">
    <source>
        <dbReference type="ARBA" id="ARBA00022840"/>
    </source>
</evidence>
<organism evidence="8 9">
    <name type="scientific">Streptohalobacillus salinus</name>
    <dbReference type="NCBI Taxonomy" id="621096"/>
    <lineage>
        <taxon>Bacteria</taxon>
        <taxon>Bacillati</taxon>
        <taxon>Bacillota</taxon>
        <taxon>Bacilli</taxon>
        <taxon>Bacillales</taxon>
        <taxon>Bacillaceae</taxon>
        <taxon>Streptohalobacillus</taxon>
    </lineage>
</organism>
<dbReference type="Gene3D" id="3.40.50.300">
    <property type="entry name" value="P-loop containing nucleotide triphosphate hydrolases"/>
    <property type="match status" value="3"/>
</dbReference>
<dbReference type="EMBL" id="QJJR01000003">
    <property type="protein sequence ID" value="PXW92150.1"/>
    <property type="molecule type" value="Genomic_DNA"/>
</dbReference>
<evidence type="ECO:0000313" key="8">
    <source>
        <dbReference type="EMBL" id="PXW92150.1"/>
    </source>
</evidence>
<dbReference type="GO" id="GO:0003677">
    <property type="term" value="F:DNA binding"/>
    <property type="evidence" value="ECO:0007669"/>
    <property type="project" value="InterPro"/>
</dbReference>
<dbReference type="Proteomes" id="UP000247922">
    <property type="component" value="Unassembled WGS sequence"/>
</dbReference>
<dbReference type="InterPro" id="IPR000212">
    <property type="entry name" value="DNA_helicase_UvrD/REP"/>
</dbReference>
<feature type="coiled-coil region" evidence="6">
    <location>
        <begin position="25"/>
        <end position="77"/>
    </location>
</feature>
<dbReference type="RefSeq" id="WP_110250781.1">
    <property type="nucleotide sequence ID" value="NZ_QJJR01000003.1"/>
</dbReference>
<feature type="binding site" evidence="5">
    <location>
        <begin position="232"/>
        <end position="239"/>
    </location>
    <ligand>
        <name>ATP</name>
        <dbReference type="ChEBI" id="CHEBI:30616"/>
    </ligand>
</feature>
<dbReference type="OrthoDB" id="9787585at2"/>
<keyword evidence="3 5" id="KW-0347">Helicase</keyword>
<reference evidence="8 9" key="1">
    <citation type="submission" date="2018-05" db="EMBL/GenBank/DDBJ databases">
        <title>Genomic Encyclopedia of Type Strains, Phase IV (KMG-IV): sequencing the most valuable type-strain genomes for metagenomic binning, comparative biology and taxonomic classification.</title>
        <authorList>
            <person name="Goeker M."/>
        </authorList>
    </citation>
    <scope>NUCLEOTIDE SEQUENCE [LARGE SCALE GENOMIC DNA]</scope>
    <source>
        <strain evidence="8 9">DSM 22440</strain>
    </source>
</reference>
<dbReference type="InterPro" id="IPR027785">
    <property type="entry name" value="UvrD-like_helicase_C"/>
</dbReference>
<dbReference type="PANTHER" id="PTHR11070">
    <property type="entry name" value="UVRD / RECB / PCRA DNA HELICASE FAMILY MEMBER"/>
    <property type="match status" value="1"/>
</dbReference>
<dbReference type="InterPro" id="IPR014016">
    <property type="entry name" value="UvrD-like_ATP-bd"/>
</dbReference>